<evidence type="ECO:0000313" key="1">
    <source>
        <dbReference type="EMBL" id="SVA94548.1"/>
    </source>
</evidence>
<gene>
    <name evidence="1" type="ORF">METZ01_LOCUS147402</name>
</gene>
<proteinExistence type="predicted"/>
<protein>
    <submittedName>
        <fullName evidence="1">Uncharacterized protein</fullName>
    </submittedName>
</protein>
<organism evidence="1">
    <name type="scientific">marine metagenome</name>
    <dbReference type="NCBI Taxonomy" id="408172"/>
    <lineage>
        <taxon>unclassified sequences</taxon>
        <taxon>metagenomes</taxon>
        <taxon>ecological metagenomes</taxon>
    </lineage>
</organism>
<dbReference type="EMBL" id="UINC01023256">
    <property type="protein sequence ID" value="SVA94548.1"/>
    <property type="molecule type" value="Genomic_DNA"/>
</dbReference>
<name>A0A381ZZ11_9ZZZZ</name>
<reference evidence="1" key="1">
    <citation type="submission" date="2018-05" db="EMBL/GenBank/DDBJ databases">
        <authorList>
            <person name="Lanie J.A."/>
            <person name="Ng W.-L."/>
            <person name="Kazmierczak K.M."/>
            <person name="Andrzejewski T.M."/>
            <person name="Davidsen T.M."/>
            <person name="Wayne K.J."/>
            <person name="Tettelin H."/>
            <person name="Glass J.I."/>
            <person name="Rusch D."/>
            <person name="Podicherti R."/>
            <person name="Tsui H.-C.T."/>
            <person name="Winkler M.E."/>
        </authorList>
    </citation>
    <scope>NUCLEOTIDE SEQUENCE</scope>
</reference>
<dbReference type="AlphaFoldDB" id="A0A381ZZ11"/>
<accession>A0A381ZZ11</accession>
<sequence length="87" mass="10109">MQRAQTITHIWFRLFPFRSPLLRESIFLSFPWGTEMFHFPQLPIAFIQTQSIDIKLSIRLPDSGISGSTHRTITQSLSQFITPFIDA</sequence>